<gene>
    <name evidence="3" type="ORF">L207DRAFT_632776</name>
</gene>
<accession>A0A2J6RSC5</accession>
<keyword evidence="2" id="KW-0472">Membrane</keyword>
<dbReference type="OrthoDB" id="3557873at2759"/>
<reference evidence="3 4" key="1">
    <citation type="submission" date="2016-04" db="EMBL/GenBank/DDBJ databases">
        <title>A degradative enzymes factory behind the ericoid mycorrhizal symbiosis.</title>
        <authorList>
            <consortium name="DOE Joint Genome Institute"/>
            <person name="Martino E."/>
            <person name="Morin E."/>
            <person name="Grelet G."/>
            <person name="Kuo A."/>
            <person name="Kohler A."/>
            <person name="Daghino S."/>
            <person name="Barry K."/>
            <person name="Choi C."/>
            <person name="Cichocki N."/>
            <person name="Clum A."/>
            <person name="Copeland A."/>
            <person name="Hainaut M."/>
            <person name="Haridas S."/>
            <person name="Labutti K."/>
            <person name="Lindquist E."/>
            <person name="Lipzen A."/>
            <person name="Khouja H.-R."/>
            <person name="Murat C."/>
            <person name="Ohm R."/>
            <person name="Olson A."/>
            <person name="Spatafora J."/>
            <person name="Veneault-Fourrey C."/>
            <person name="Henrissat B."/>
            <person name="Grigoriev I."/>
            <person name="Martin F."/>
            <person name="Perotto S."/>
        </authorList>
    </citation>
    <scope>NUCLEOTIDE SEQUENCE [LARGE SCALE GENOMIC DNA]</scope>
    <source>
        <strain evidence="3 4">F</strain>
    </source>
</reference>
<evidence type="ECO:0000313" key="4">
    <source>
        <dbReference type="Proteomes" id="UP000235786"/>
    </source>
</evidence>
<feature type="region of interest" description="Disordered" evidence="1">
    <location>
        <begin position="1"/>
        <end position="65"/>
    </location>
</feature>
<evidence type="ECO:0000313" key="3">
    <source>
        <dbReference type="EMBL" id="PMD41363.1"/>
    </source>
</evidence>
<sequence length="465" mass="49780">MFSSDRQKLDKRVGPAAASANIDRPGLQNNKNGPPGPSGNKNGPPTAPLITTTEESSTSASQTSPSTYLSASLSLFSSPSIVTPHFTSSSTTLPASVTATTAETSSSPASATTSTFVALSPSVYSETSPATSTSTLSSTTLSTAFTSTTAPTSPTEPASPTHNIIAEHRNGILRPGQKAGIALGTIAISALILTFIFLFFKWHRGGLSKAVLRLGKRIFRRMGTPRWPSSRPQTPPEMPDSLLTPEAGSRGSLGWDYTSTFARPTAPVESRRSLSRSFRKLVGLNPLGQNPVTPHASKDRTSIRNSLATYFRRRSTASTSPSINYVEDHPPLPPLPAMFQSSQPAATSMSTESRQSGTDDFLRPPTIPDEVLPPAFHRSWCYRNSQISLASENSDARSFQSVPGWVKFYYPHQPRHERLASQSGSALIAPQATSPGSWLKAKFLRRSQSTVASEEKGDIGDIETS</sequence>
<keyword evidence="2" id="KW-1133">Transmembrane helix</keyword>
<dbReference type="EMBL" id="KZ613944">
    <property type="protein sequence ID" value="PMD41363.1"/>
    <property type="molecule type" value="Genomic_DNA"/>
</dbReference>
<keyword evidence="2" id="KW-0812">Transmembrane</keyword>
<evidence type="ECO:0000256" key="2">
    <source>
        <dbReference type="SAM" id="Phobius"/>
    </source>
</evidence>
<protein>
    <submittedName>
        <fullName evidence="3">Uncharacterized protein</fullName>
    </submittedName>
</protein>
<feature type="transmembrane region" description="Helical" evidence="2">
    <location>
        <begin position="179"/>
        <end position="200"/>
    </location>
</feature>
<feature type="compositionally biased region" description="Basic and acidic residues" evidence="1">
    <location>
        <begin position="1"/>
        <end position="13"/>
    </location>
</feature>
<organism evidence="3 4">
    <name type="scientific">Hyaloscypha variabilis (strain UAMH 11265 / GT02V1 / F)</name>
    <name type="common">Meliniomyces variabilis</name>
    <dbReference type="NCBI Taxonomy" id="1149755"/>
    <lineage>
        <taxon>Eukaryota</taxon>
        <taxon>Fungi</taxon>
        <taxon>Dikarya</taxon>
        <taxon>Ascomycota</taxon>
        <taxon>Pezizomycotina</taxon>
        <taxon>Leotiomycetes</taxon>
        <taxon>Helotiales</taxon>
        <taxon>Hyaloscyphaceae</taxon>
        <taxon>Hyaloscypha</taxon>
        <taxon>Hyaloscypha variabilis</taxon>
    </lineage>
</organism>
<evidence type="ECO:0000256" key="1">
    <source>
        <dbReference type="SAM" id="MobiDB-lite"/>
    </source>
</evidence>
<name>A0A2J6RSC5_HYAVF</name>
<feature type="region of interest" description="Disordered" evidence="1">
    <location>
        <begin position="225"/>
        <end position="245"/>
    </location>
</feature>
<keyword evidence="4" id="KW-1185">Reference proteome</keyword>
<dbReference type="AlphaFoldDB" id="A0A2J6RSC5"/>
<feature type="region of interest" description="Disordered" evidence="1">
    <location>
        <begin position="445"/>
        <end position="465"/>
    </location>
</feature>
<proteinExistence type="predicted"/>
<feature type="compositionally biased region" description="Low complexity" evidence="1">
    <location>
        <begin position="29"/>
        <end position="44"/>
    </location>
</feature>
<dbReference type="Proteomes" id="UP000235786">
    <property type="component" value="Unassembled WGS sequence"/>
</dbReference>
<feature type="compositionally biased region" description="Low complexity" evidence="1">
    <location>
        <begin position="51"/>
        <end position="65"/>
    </location>
</feature>